<dbReference type="Proteomes" id="UP000265768">
    <property type="component" value="Unassembled WGS sequence"/>
</dbReference>
<feature type="compositionally biased region" description="Basic and acidic residues" evidence="1">
    <location>
        <begin position="1"/>
        <end position="10"/>
    </location>
</feature>
<reference evidence="2 3" key="1">
    <citation type="submission" date="2018-09" db="EMBL/GenBank/DDBJ databases">
        <title>YIM 75507 draft genome.</title>
        <authorList>
            <person name="Tang S."/>
            <person name="Feng Y."/>
        </authorList>
    </citation>
    <scope>NUCLEOTIDE SEQUENCE [LARGE SCALE GENOMIC DNA]</scope>
    <source>
        <strain evidence="2 3">YIM 75507</strain>
    </source>
</reference>
<accession>A0A3A4AUW2</accession>
<dbReference type="SUPFAM" id="SSF55846">
    <property type="entry name" value="N-acetylmuramoyl-L-alanine amidase-like"/>
    <property type="match status" value="2"/>
</dbReference>
<evidence type="ECO:0000313" key="3">
    <source>
        <dbReference type="Proteomes" id="UP000265768"/>
    </source>
</evidence>
<dbReference type="AlphaFoldDB" id="A0A3A4AUW2"/>
<dbReference type="PANTHER" id="PTHR11022:SF41">
    <property type="entry name" value="PEPTIDOGLYCAN-RECOGNITION PROTEIN LC-RELATED"/>
    <property type="match status" value="1"/>
</dbReference>
<feature type="region of interest" description="Disordered" evidence="1">
    <location>
        <begin position="1"/>
        <end position="26"/>
    </location>
</feature>
<sequence>MKLVTRKEWGARPVTSPASRNISPGKGGVTIHYEGSKLGDYSHDRCPEIVRNIQRFHIKGRGWADIAYCADAETEILTENGWRAHSALREGDLVLTLNHETGLAEWQPVLEVCVFGARDREMISMEGAGHSSLTTPDHRWPVERPGRRAAGGTGAAGGPPEAACGLDRRWATTETLGHRDRIPIAAPCADLPAEPKWSDSFVELVAWFWTRGRLVPGGGRGADVTVRRAAGRPGDADRIRAALHGVFGPPTPGSPREETGGEGAGGEGTGGEPPWREAIDGREFVFRLSADAGAVLAEQAPDLVPRHDFLRRLTPAQLRLFIDTSLRACDAGHGRLARESRAAAEAFQFAAILAGMNASLTRRAPTGAHADGQWTVRVRNRSRLAPRPAPGFTVRRVAHRGEVWCPRTPNQTWLARRRGTVYFTGNTAMVCRHGYTFEGRWLGRRTAANGTTAGNDDWYAVCALMGDGDKVTPEMLAGIRSTVEYLWSKGARDRVNGHRDHISTSCPGGALYKWVRAGMPADGDGEEDDMPHILSLTAGRDQSVAAKATESVEWHVEYDDTGEDHGKDGSSISVGESRWAICDALVKIRDVKPGDRVDIAWTRLQRDADKVVDEPWRLSVVAGPNGRVEASIGGQFNLDEKVRGRLRVINGNDYAVVVEKITLAKVALFKR</sequence>
<dbReference type="InterPro" id="IPR036505">
    <property type="entry name" value="Amidase/PGRP_sf"/>
</dbReference>
<dbReference type="Gene3D" id="3.40.80.10">
    <property type="entry name" value="Peptidoglycan recognition protein-like"/>
    <property type="match status" value="2"/>
</dbReference>
<evidence type="ECO:0008006" key="4">
    <source>
        <dbReference type="Google" id="ProtNLM"/>
    </source>
</evidence>
<protein>
    <recommendedName>
        <fullName evidence="4">Hint domain-containing protein</fullName>
    </recommendedName>
</protein>
<evidence type="ECO:0000256" key="1">
    <source>
        <dbReference type="SAM" id="MobiDB-lite"/>
    </source>
</evidence>
<dbReference type="SUPFAM" id="SSF51294">
    <property type="entry name" value="Hedgehog/intein (Hint) domain"/>
    <property type="match status" value="1"/>
</dbReference>
<evidence type="ECO:0000313" key="2">
    <source>
        <dbReference type="EMBL" id="RJL34010.1"/>
    </source>
</evidence>
<dbReference type="EMBL" id="QZEY01000002">
    <property type="protein sequence ID" value="RJL34010.1"/>
    <property type="molecule type" value="Genomic_DNA"/>
</dbReference>
<dbReference type="InterPro" id="IPR015510">
    <property type="entry name" value="PGRP"/>
</dbReference>
<dbReference type="RefSeq" id="WP_119925309.1">
    <property type="nucleotide sequence ID" value="NZ_QZEY01000002.1"/>
</dbReference>
<gene>
    <name evidence="2" type="ORF">D5H75_05665</name>
</gene>
<dbReference type="PANTHER" id="PTHR11022">
    <property type="entry name" value="PEPTIDOGLYCAN RECOGNITION PROTEIN"/>
    <property type="match status" value="1"/>
</dbReference>
<dbReference type="GO" id="GO:0008745">
    <property type="term" value="F:N-acetylmuramoyl-L-alanine amidase activity"/>
    <property type="evidence" value="ECO:0007669"/>
    <property type="project" value="InterPro"/>
</dbReference>
<organism evidence="2 3">
    <name type="scientific">Bailinhaonella thermotolerans</name>
    <dbReference type="NCBI Taxonomy" id="1070861"/>
    <lineage>
        <taxon>Bacteria</taxon>
        <taxon>Bacillati</taxon>
        <taxon>Actinomycetota</taxon>
        <taxon>Actinomycetes</taxon>
        <taxon>Streptosporangiales</taxon>
        <taxon>Streptosporangiaceae</taxon>
        <taxon>Bailinhaonella</taxon>
    </lineage>
</organism>
<dbReference type="OrthoDB" id="514320at2"/>
<feature type="region of interest" description="Disordered" evidence="1">
    <location>
        <begin position="244"/>
        <end position="276"/>
    </location>
</feature>
<proteinExistence type="predicted"/>
<keyword evidence="3" id="KW-1185">Reference proteome</keyword>
<dbReference type="InterPro" id="IPR036844">
    <property type="entry name" value="Hint_dom_sf"/>
</dbReference>
<comment type="caution">
    <text evidence="2">The sequence shown here is derived from an EMBL/GenBank/DDBJ whole genome shotgun (WGS) entry which is preliminary data.</text>
</comment>
<name>A0A3A4AUW2_9ACTN</name>
<feature type="compositionally biased region" description="Gly residues" evidence="1">
    <location>
        <begin position="261"/>
        <end position="271"/>
    </location>
</feature>
<dbReference type="GO" id="GO:0009253">
    <property type="term" value="P:peptidoglycan catabolic process"/>
    <property type="evidence" value="ECO:0007669"/>
    <property type="project" value="InterPro"/>
</dbReference>